<name>A0A7G5CF36_9CAUD</name>
<dbReference type="EMBL" id="MT663719">
    <property type="protein sequence ID" value="QMV47872.1"/>
    <property type="molecule type" value="Genomic_DNA"/>
</dbReference>
<evidence type="ECO:0000313" key="1">
    <source>
        <dbReference type="EMBL" id="QMV47872.1"/>
    </source>
</evidence>
<sequence length="29" mass="3499">MWCFGIFLFDILAGWQVIHNNTRSLKHHN</sequence>
<protein>
    <submittedName>
        <fullName evidence="1">Uncharacterized protein</fullName>
    </submittedName>
</protein>
<proteinExistence type="predicted"/>
<dbReference type="Proteomes" id="UP000515366">
    <property type="component" value="Segment"/>
</dbReference>
<accession>A0A7G5CF36</accession>
<organism evidence="1">
    <name type="scientific">Salmonella phage S144</name>
    <dbReference type="NCBI Taxonomy" id="2759179"/>
    <lineage>
        <taxon>Viruses</taxon>
        <taxon>Duplodnaviria</taxon>
        <taxon>Heunggongvirae</taxon>
        <taxon>Uroviricota</taxon>
        <taxon>Caudoviricetes</taxon>
        <taxon>Loughboroughvirus</taxon>
        <taxon>Loughboroughvirus ZCSE2</taxon>
    </lineage>
</organism>
<reference evidence="1" key="1">
    <citation type="journal article" date="2020" name="Int. J. Mol. Sci.">
        <title>Phage S144, A New Polyvalent Phage Infecting Salmonella spp. and Cronobacter sakazakii.</title>
        <authorList>
            <person name="Gambino M."/>
            <person name="Norgaard Sorensen A."/>
            <person name="Ahern S."/>
            <person name="Smyrlis G."/>
            <person name="Gencay Y.E."/>
            <person name="Hendrix H."/>
            <person name="Neve H."/>
            <person name="Noben J.P."/>
            <person name="Lavigne R."/>
            <person name="Brondsted L."/>
        </authorList>
    </citation>
    <scope>NUCLEOTIDE SEQUENCE [LARGE SCALE GENOMIC DNA]</scope>
</reference>